<dbReference type="InterPro" id="IPR036849">
    <property type="entry name" value="Enolase-like_C_sf"/>
</dbReference>
<gene>
    <name evidence="7" type="ORF">LCGC14_0319340</name>
</gene>
<evidence type="ECO:0000256" key="4">
    <source>
        <dbReference type="ARBA" id="ARBA00022842"/>
    </source>
</evidence>
<comment type="caution">
    <text evidence="7">The sequence shown here is derived from an EMBL/GenBank/DDBJ whole genome shotgun (WGS) entry which is preliminary data.</text>
</comment>
<dbReference type="SUPFAM" id="SSF54826">
    <property type="entry name" value="Enolase N-terminal domain-like"/>
    <property type="match status" value="1"/>
</dbReference>
<name>A0A0F9W724_9ZZZZ</name>
<organism evidence="7">
    <name type="scientific">marine sediment metagenome</name>
    <dbReference type="NCBI Taxonomy" id="412755"/>
    <lineage>
        <taxon>unclassified sequences</taxon>
        <taxon>metagenomes</taxon>
        <taxon>ecological metagenomes</taxon>
    </lineage>
</organism>
<dbReference type="InterPro" id="IPR029017">
    <property type="entry name" value="Enolase-like_N"/>
</dbReference>
<evidence type="ECO:0000256" key="2">
    <source>
        <dbReference type="ARBA" id="ARBA00008031"/>
    </source>
</evidence>
<evidence type="ECO:0000256" key="5">
    <source>
        <dbReference type="ARBA" id="ARBA00023235"/>
    </source>
</evidence>
<evidence type="ECO:0000256" key="3">
    <source>
        <dbReference type="ARBA" id="ARBA00022723"/>
    </source>
</evidence>
<reference evidence="7" key="1">
    <citation type="journal article" date="2015" name="Nature">
        <title>Complex archaea that bridge the gap between prokaryotes and eukaryotes.</title>
        <authorList>
            <person name="Spang A."/>
            <person name="Saw J.H."/>
            <person name="Jorgensen S.L."/>
            <person name="Zaremba-Niedzwiedzka K."/>
            <person name="Martijn J."/>
            <person name="Lind A.E."/>
            <person name="van Eijk R."/>
            <person name="Schleper C."/>
            <person name="Guy L."/>
            <person name="Ettema T.J."/>
        </authorList>
    </citation>
    <scope>NUCLEOTIDE SEQUENCE</scope>
</reference>
<dbReference type="AlphaFoldDB" id="A0A0F9W724"/>
<dbReference type="Pfam" id="PF02746">
    <property type="entry name" value="MR_MLE_N"/>
    <property type="match status" value="1"/>
</dbReference>
<comment type="similarity">
    <text evidence="2">Belongs to the mandelate racemase/muconate lactonizing enzyme family.</text>
</comment>
<dbReference type="SMART" id="SM00922">
    <property type="entry name" value="MR_MLE"/>
    <property type="match status" value="1"/>
</dbReference>
<dbReference type="PANTHER" id="PTHR48073:SF2">
    <property type="entry name" value="O-SUCCINYLBENZOATE SYNTHASE"/>
    <property type="match status" value="1"/>
</dbReference>
<dbReference type="CDD" id="cd03319">
    <property type="entry name" value="L-Ala-DL-Glu_epimerase"/>
    <property type="match status" value="1"/>
</dbReference>
<dbReference type="Gene3D" id="3.30.390.10">
    <property type="entry name" value="Enolase-like, N-terminal domain"/>
    <property type="match status" value="1"/>
</dbReference>
<dbReference type="InterPro" id="IPR029065">
    <property type="entry name" value="Enolase_C-like"/>
</dbReference>
<dbReference type="InterPro" id="IPR034603">
    <property type="entry name" value="Dipeptide_epimerase"/>
</dbReference>
<protein>
    <recommendedName>
        <fullName evidence="6">Mandelate racemase/muconate lactonizing enzyme C-terminal domain-containing protein</fullName>
    </recommendedName>
</protein>
<dbReference type="GO" id="GO:0046872">
    <property type="term" value="F:metal ion binding"/>
    <property type="evidence" value="ECO:0007669"/>
    <property type="project" value="UniProtKB-KW"/>
</dbReference>
<evidence type="ECO:0000259" key="6">
    <source>
        <dbReference type="SMART" id="SM00922"/>
    </source>
</evidence>
<accession>A0A0F9W724</accession>
<comment type="cofactor">
    <cofactor evidence="1">
        <name>Mg(2+)</name>
        <dbReference type="ChEBI" id="CHEBI:18420"/>
    </cofactor>
</comment>
<dbReference type="SFLD" id="SFLDS00001">
    <property type="entry name" value="Enolase"/>
    <property type="match status" value="1"/>
</dbReference>
<dbReference type="Gene3D" id="3.20.20.120">
    <property type="entry name" value="Enolase-like C-terminal domain"/>
    <property type="match status" value="1"/>
</dbReference>
<keyword evidence="3" id="KW-0479">Metal-binding</keyword>
<dbReference type="GO" id="GO:0016855">
    <property type="term" value="F:racemase and epimerase activity, acting on amino acids and derivatives"/>
    <property type="evidence" value="ECO:0007669"/>
    <property type="project" value="InterPro"/>
</dbReference>
<evidence type="ECO:0000256" key="1">
    <source>
        <dbReference type="ARBA" id="ARBA00001946"/>
    </source>
</evidence>
<dbReference type="SFLD" id="SFLDG00180">
    <property type="entry name" value="muconate_cycloisomerase"/>
    <property type="match status" value="1"/>
</dbReference>
<dbReference type="SUPFAM" id="SSF51604">
    <property type="entry name" value="Enolase C-terminal domain-like"/>
    <property type="match status" value="1"/>
</dbReference>
<feature type="domain" description="Mandelate racemase/muconate lactonizing enzyme C-terminal" evidence="6">
    <location>
        <begin position="141"/>
        <end position="236"/>
    </location>
</feature>
<keyword evidence="4" id="KW-0460">Magnesium</keyword>
<dbReference type="Pfam" id="PF13378">
    <property type="entry name" value="MR_MLE_C"/>
    <property type="match status" value="1"/>
</dbReference>
<proteinExistence type="inferred from homology"/>
<dbReference type="PANTHER" id="PTHR48073">
    <property type="entry name" value="O-SUCCINYLBENZOATE SYNTHASE-RELATED"/>
    <property type="match status" value="1"/>
</dbReference>
<dbReference type="InterPro" id="IPR013341">
    <property type="entry name" value="Mandelate_racemase_N_dom"/>
</dbReference>
<evidence type="ECO:0000313" key="7">
    <source>
        <dbReference type="EMBL" id="KKN81471.1"/>
    </source>
</evidence>
<sequence length="355" mass="39348">MRITNISFERLDLKLSDPYTIAYETIDRTSNFILKVETDGKIVGYGCAAPDPVVTNESPNDVAYAIKNIIIPYLQGKDPFTYALLLLELKELLGKRSSALAMVDLALFDIMSKKAEVPLYKFLGGFRNHIATSITIGIMGLDETLSYANEYVKQGFTILKIKGGSNLEEDIAKMRSIHEKYPNIELRFDGNQGYSVKESVEFVKATAAIGIEIFEQPTKVESEERLGEVTDQVSIPVMADESLKTLTDAFRLAQNERVDMVNIKLQKVGGIWVGMHINSVAKAAKLDAMVGCIDECGLGIAAGLHFALSRPNIVYADLDGHLDIIDDPYHSIFRLEKGILYPTEKYGLGFSEANF</sequence>
<keyword evidence="5" id="KW-0413">Isomerase</keyword>
<dbReference type="InterPro" id="IPR013342">
    <property type="entry name" value="Mandelate_racemase_C"/>
</dbReference>
<dbReference type="EMBL" id="LAZR01000214">
    <property type="protein sequence ID" value="KKN81471.1"/>
    <property type="molecule type" value="Genomic_DNA"/>
</dbReference>